<dbReference type="eggNOG" id="COG3480">
    <property type="taxonomic scope" value="Bacteria"/>
</dbReference>
<dbReference type="OrthoDB" id="2356897at2"/>
<dbReference type="PANTHER" id="PTHR10046">
    <property type="entry name" value="ATP DEPENDENT LON PROTEASE FAMILY MEMBER"/>
    <property type="match status" value="1"/>
</dbReference>
<dbReference type="RefSeq" id="WP_015255012.1">
    <property type="nucleotide sequence ID" value="NC_019897.1"/>
</dbReference>
<dbReference type="Gene3D" id="2.30.42.10">
    <property type="match status" value="1"/>
</dbReference>
<feature type="domain" description="PDZ" evidence="4">
    <location>
        <begin position="158"/>
        <end position="212"/>
    </location>
</feature>
<dbReference type="GO" id="GO:0004176">
    <property type="term" value="F:ATP-dependent peptidase activity"/>
    <property type="evidence" value="ECO:0007669"/>
    <property type="project" value="InterPro"/>
</dbReference>
<dbReference type="GO" id="GO:0004252">
    <property type="term" value="F:serine-type endopeptidase activity"/>
    <property type="evidence" value="ECO:0007669"/>
    <property type="project" value="InterPro"/>
</dbReference>
<evidence type="ECO:0000259" key="3">
    <source>
        <dbReference type="Pfam" id="PF05362"/>
    </source>
</evidence>
<reference evidence="6" key="1">
    <citation type="submission" date="2012-01" db="EMBL/GenBank/DDBJ databases">
        <title>Complete sequence of chromosome of Thermobacillus composti KWC4.</title>
        <authorList>
            <person name="Lucas S."/>
            <person name="Han J."/>
            <person name="Lapidus A."/>
            <person name="Cheng J.-F."/>
            <person name="Goodwin L."/>
            <person name="Pitluck S."/>
            <person name="Peters L."/>
            <person name="Ovchinnikova G."/>
            <person name="Teshima H."/>
            <person name="Detter J.C."/>
            <person name="Han C."/>
            <person name="Tapia R."/>
            <person name="Land M."/>
            <person name="Hauser L."/>
            <person name="Kyrpides N."/>
            <person name="Ivanova N."/>
            <person name="Pagani I."/>
            <person name="Anderson I."/>
            <person name="Woyke T."/>
        </authorList>
    </citation>
    <scope>NUCLEOTIDE SEQUENCE [LARGE SCALE GENOMIC DNA]</scope>
    <source>
        <strain evidence="6">DSM 18247 / JCM 13945 / KWC4</strain>
    </source>
</reference>
<feature type="compositionally biased region" description="Basic and acidic residues" evidence="1">
    <location>
        <begin position="53"/>
        <end position="71"/>
    </location>
</feature>
<dbReference type="InterPro" id="IPR014721">
    <property type="entry name" value="Ribsml_uS5_D2-typ_fold_subgr"/>
</dbReference>
<dbReference type="GO" id="GO:0006508">
    <property type="term" value="P:proteolysis"/>
    <property type="evidence" value="ECO:0007669"/>
    <property type="project" value="InterPro"/>
</dbReference>
<accession>L0EEP4</accession>
<gene>
    <name evidence="5" type="ordered locus">Theco_2145</name>
</gene>
<keyword evidence="2" id="KW-1133">Transmembrane helix</keyword>
<dbReference type="Gene3D" id="3.30.230.10">
    <property type="match status" value="1"/>
</dbReference>
<dbReference type="MEROPS" id="S16.012"/>
<dbReference type="GO" id="GO:0005524">
    <property type="term" value="F:ATP binding"/>
    <property type="evidence" value="ECO:0007669"/>
    <property type="project" value="InterPro"/>
</dbReference>
<protein>
    <submittedName>
        <fullName evidence="5">Putative secreted protein containing a PDZ domain</fullName>
    </submittedName>
</protein>
<dbReference type="HOGENOM" id="CLU_042037_2_0_9"/>
<evidence type="ECO:0000313" key="6">
    <source>
        <dbReference type="Proteomes" id="UP000010795"/>
    </source>
</evidence>
<dbReference type="Proteomes" id="UP000010795">
    <property type="component" value="Chromosome"/>
</dbReference>
<sequence length="364" mass="37257">MPGSDASGAAKAALRWGIAAAAAVLLFAVPVPYVLYEPGVVVPVDGLVTVDKTNRQDPRLKPDQPDLRAPSHGDVQGEWLLTTVYLEPRATLWSVVKSAWQADREAYTKKSVFQGGSAEEYKARMDVLMAESQSKAAEAAFRLAGVRYESEPVGVYVARGAGPLKAGDRIAAVDGADVDGLAALTDALRSRAGREAELTVQRGGTETAVRLAVDGADAETPADMLGGAELTEIIAVRPADPAVSVTIDAGQFGGPSAGLVLALHIYERLTGESLTGGRRIAATGTIGPSGEIGAVGGIKLKAIAASRAGADLFLVPEESAAAAAAAAEAAGGGMAVAGVNTLEEAVRLLRNYGDQEGRTMIGGS</sequence>
<name>L0EEP4_THECK</name>
<organism evidence="5 6">
    <name type="scientific">Thermobacillus composti (strain DSM 18247 / JCM 13945 / KWC4)</name>
    <dbReference type="NCBI Taxonomy" id="717605"/>
    <lineage>
        <taxon>Bacteria</taxon>
        <taxon>Bacillati</taxon>
        <taxon>Bacillota</taxon>
        <taxon>Bacilli</taxon>
        <taxon>Bacillales</taxon>
        <taxon>Paenibacillaceae</taxon>
        <taxon>Thermobacillus</taxon>
    </lineage>
</organism>
<dbReference type="InterPro" id="IPR001478">
    <property type="entry name" value="PDZ"/>
</dbReference>
<dbReference type="Pfam" id="PF05362">
    <property type="entry name" value="Lon_C"/>
    <property type="match status" value="1"/>
</dbReference>
<dbReference type="AlphaFoldDB" id="L0EEP4"/>
<dbReference type="GO" id="GO:0030163">
    <property type="term" value="P:protein catabolic process"/>
    <property type="evidence" value="ECO:0007669"/>
    <property type="project" value="InterPro"/>
</dbReference>
<evidence type="ECO:0000256" key="2">
    <source>
        <dbReference type="SAM" id="Phobius"/>
    </source>
</evidence>
<dbReference type="SUPFAM" id="SSF54211">
    <property type="entry name" value="Ribosomal protein S5 domain 2-like"/>
    <property type="match status" value="1"/>
</dbReference>
<keyword evidence="2" id="KW-0472">Membrane</keyword>
<dbReference type="EMBL" id="CP003255">
    <property type="protein sequence ID" value="AGA58267.1"/>
    <property type="molecule type" value="Genomic_DNA"/>
</dbReference>
<feature type="domain" description="Lon proteolytic" evidence="3">
    <location>
        <begin position="253"/>
        <end position="346"/>
    </location>
</feature>
<dbReference type="Pfam" id="PF13180">
    <property type="entry name" value="PDZ_2"/>
    <property type="match status" value="1"/>
</dbReference>
<dbReference type="STRING" id="717605.Theco_2145"/>
<feature type="region of interest" description="Disordered" evidence="1">
    <location>
        <begin position="53"/>
        <end position="72"/>
    </location>
</feature>
<dbReference type="InterPro" id="IPR020568">
    <property type="entry name" value="Ribosomal_Su5_D2-typ_SF"/>
</dbReference>
<keyword evidence="6" id="KW-1185">Reference proteome</keyword>
<feature type="transmembrane region" description="Helical" evidence="2">
    <location>
        <begin position="12"/>
        <end position="35"/>
    </location>
</feature>
<proteinExistence type="predicted"/>
<dbReference type="InterPro" id="IPR027065">
    <property type="entry name" value="Lon_Prtase"/>
</dbReference>
<dbReference type="SUPFAM" id="SSF50156">
    <property type="entry name" value="PDZ domain-like"/>
    <property type="match status" value="1"/>
</dbReference>
<evidence type="ECO:0000256" key="1">
    <source>
        <dbReference type="SAM" id="MobiDB-lite"/>
    </source>
</evidence>
<evidence type="ECO:0000259" key="4">
    <source>
        <dbReference type="Pfam" id="PF13180"/>
    </source>
</evidence>
<keyword evidence="2" id="KW-0812">Transmembrane</keyword>
<dbReference type="InterPro" id="IPR036034">
    <property type="entry name" value="PDZ_sf"/>
</dbReference>
<dbReference type="InterPro" id="IPR008269">
    <property type="entry name" value="Lon_proteolytic"/>
</dbReference>
<dbReference type="KEGG" id="tco:Theco_2145"/>
<evidence type="ECO:0000313" key="5">
    <source>
        <dbReference type="EMBL" id="AGA58267.1"/>
    </source>
</evidence>